<dbReference type="AlphaFoldDB" id="A0A0V1HMW8"/>
<accession>A0A0V1HMW8</accession>
<name>A0A0V1HMW8_9BILA</name>
<feature type="chain" id="PRO_5006879293" evidence="1">
    <location>
        <begin position="39"/>
        <end position="73"/>
    </location>
</feature>
<sequence>MAVCHRRFVWQTTSKPTAFSKPCLHFCTLCLLVDLCDAFYSTYETGLQASHQRCDLHLNKTSFNLLIEYPVDL</sequence>
<dbReference type="OrthoDB" id="10294045at2759"/>
<proteinExistence type="predicted"/>
<evidence type="ECO:0000256" key="1">
    <source>
        <dbReference type="SAM" id="SignalP"/>
    </source>
</evidence>
<evidence type="ECO:0000313" key="3">
    <source>
        <dbReference type="Proteomes" id="UP000055024"/>
    </source>
</evidence>
<protein>
    <submittedName>
        <fullName evidence="2">Uncharacterized protein</fullName>
    </submittedName>
</protein>
<dbReference type="Proteomes" id="UP000055024">
    <property type="component" value="Unassembled WGS sequence"/>
</dbReference>
<dbReference type="EMBL" id="JYDP01000043">
    <property type="protein sequence ID" value="KRZ12152.1"/>
    <property type="molecule type" value="Genomic_DNA"/>
</dbReference>
<gene>
    <name evidence="2" type="ORF">T11_16178</name>
</gene>
<keyword evidence="1" id="KW-0732">Signal</keyword>
<keyword evidence="3" id="KW-1185">Reference proteome</keyword>
<organism evidence="2 3">
    <name type="scientific">Trichinella zimbabwensis</name>
    <dbReference type="NCBI Taxonomy" id="268475"/>
    <lineage>
        <taxon>Eukaryota</taxon>
        <taxon>Metazoa</taxon>
        <taxon>Ecdysozoa</taxon>
        <taxon>Nematoda</taxon>
        <taxon>Enoplea</taxon>
        <taxon>Dorylaimia</taxon>
        <taxon>Trichinellida</taxon>
        <taxon>Trichinellidae</taxon>
        <taxon>Trichinella</taxon>
    </lineage>
</organism>
<feature type="signal peptide" evidence="1">
    <location>
        <begin position="1"/>
        <end position="38"/>
    </location>
</feature>
<comment type="caution">
    <text evidence="2">The sequence shown here is derived from an EMBL/GenBank/DDBJ whole genome shotgun (WGS) entry which is preliminary data.</text>
</comment>
<reference evidence="2 3" key="1">
    <citation type="submission" date="2015-01" db="EMBL/GenBank/DDBJ databases">
        <title>Evolution of Trichinella species and genotypes.</title>
        <authorList>
            <person name="Korhonen P.K."/>
            <person name="Edoardo P."/>
            <person name="Giuseppe L.R."/>
            <person name="Gasser R.B."/>
        </authorList>
    </citation>
    <scope>NUCLEOTIDE SEQUENCE [LARGE SCALE GENOMIC DNA]</scope>
    <source>
        <strain evidence="2">ISS1029</strain>
    </source>
</reference>
<evidence type="ECO:0000313" key="2">
    <source>
        <dbReference type="EMBL" id="KRZ12152.1"/>
    </source>
</evidence>